<dbReference type="SUPFAM" id="SSF53335">
    <property type="entry name" value="S-adenosyl-L-methionine-dependent methyltransferases"/>
    <property type="match status" value="1"/>
</dbReference>
<dbReference type="EMBL" id="KN847995">
    <property type="protein sequence ID" value="KIR44719.1"/>
    <property type="molecule type" value="Genomic_DNA"/>
</dbReference>
<evidence type="ECO:0008006" key="2">
    <source>
        <dbReference type="Google" id="ProtNLM"/>
    </source>
</evidence>
<dbReference type="Pfam" id="PF10294">
    <property type="entry name" value="Methyltransf_16"/>
    <property type="match status" value="1"/>
</dbReference>
<dbReference type="GO" id="GO:0005634">
    <property type="term" value="C:nucleus"/>
    <property type="evidence" value="ECO:0007669"/>
    <property type="project" value="TreeGrafter"/>
</dbReference>
<dbReference type="GO" id="GO:0008757">
    <property type="term" value="F:S-adenosylmethionine-dependent methyltransferase activity"/>
    <property type="evidence" value="ECO:0007669"/>
    <property type="project" value="UniProtKB-ARBA"/>
</dbReference>
<evidence type="ECO:0000313" key="1">
    <source>
        <dbReference type="EMBL" id="KIR44719.1"/>
    </source>
</evidence>
<dbReference type="HOGENOM" id="CLU_089365_0_0_1"/>
<dbReference type="CDD" id="cd02440">
    <property type="entry name" value="AdoMet_MTases"/>
    <property type="match status" value="1"/>
</dbReference>
<accession>A0A0D0VDX2</accession>
<reference evidence="1" key="1">
    <citation type="submission" date="2015-01" db="EMBL/GenBank/DDBJ databases">
        <title>The Genome Sequence of Cryptococcus gattii CA1280.</title>
        <authorList>
            <consortium name="The Broad Institute Genomics Platform"/>
            <person name="Cuomo C."/>
            <person name="Litvintseva A."/>
            <person name="Chen Y."/>
            <person name="Heitman J."/>
            <person name="Sun S."/>
            <person name="Springer D."/>
            <person name="Dromer F."/>
            <person name="Young S."/>
            <person name="Zeng Q."/>
            <person name="Gargeya S."/>
            <person name="Abouelleil A."/>
            <person name="Alvarado L."/>
            <person name="Chapman S.B."/>
            <person name="Gainer-Dewar J."/>
            <person name="Goldberg J."/>
            <person name="Griggs A."/>
            <person name="Gujja S."/>
            <person name="Hansen M."/>
            <person name="Howarth C."/>
            <person name="Imamovic A."/>
            <person name="Larimer J."/>
            <person name="Murphy C."/>
            <person name="Naylor J."/>
            <person name="Pearson M."/>
            <person name="Priest M."/>
            <person name="Roberts A."/>
            <person name="Saif S."/>
            <person name="Shea T."/>
            <person name="Sykes S."/>
            <person name="Wortman J."/>
            <person name="Nusbaum C."/>
            <person name="Birren B."/>
        </authorList>
    </citation>
    <scope>NUCLEOTIDE SEQUENCE [LARGE SCALE GENOMIC DNA]</scope>
    <source>
        <strain evidence="1">CA1280</strain>
    </source>
</reference>
<dbReference type="Gene3D" id="3.40.50.150">
    <property type="entry name" value="Vaccinia Virus protein VP39"/>
    <property type="match status" value="1"/>
</dbReference>
<sequence length="265" mass="29554">MIMPLPASHTKHLDLLAHSLPQDPSVVLSLKQISSSGSTSTGTTGTTLWLSGQVLSCYLSSLPSSTLGKTLRVIELGAGIGYTSLVLASLGYQVTSTDIEPVFSSVLAPNLETGIDQLVRSKLPCNAEARKLDWMEVSQLHRGERSEKELEWVAEGWDMVVMTDTFYAPQMLEPLWDTLIYLSSNSKSSPLPPKEKKGKEKCPPIYIALEARDPVFISRALDIGRQKGFELKKIAARRVARDIERWGWVKDDWEGVEVWKGRWKR</sequence>
<name>A0A0D0VDX2_CRYGA</name>
<dbReference type="OrthoDB" id="194386at2759"/>
<dbReference type="GO" id="GO:0005737">
    <property type="term" value="C:cytoplasm"/>
    <property type="evidence" value="ECO:0007669"/>
    <property type="project" value="TreeGrafter"/>
</dbReference>
<organism evidence="1">
    <name type="scientific">Cryptococcus bacillisporus CA1280</name>
    <dbReference type="NCBI Taxonomy" id="1296109"/>
    <lineage>
        <taxon>Eukaryota</taxon>
        <taxon>Fungi</taxon>
        <taxon>Dikarya</taxon>
        <taxon>Basidiomycota</taxon>
        <taxon>Agaricomycotina</taxon>
        <taxon>Tremellomycetes</taxon>
        <taxon>Tremellales</taxon>
        <taxon>Cryptococcaceae</taxon>
        <taxon>Cryptococcus</taxon>
        <taxon>Cryptococcus gattii species complex</taxon>
    </lineage>
</organism>
<proteinExistence type="predicted"/>
<gene>
    <name evidence="1" type="ORF">I312_06060</name>
</gene>
<dbReference type="AlphaFoldDB" id="A0A0D0VDX2"/>
<dbReference type="InterPro" id="IPR029063">
    <property type="entry name" value="SAM-dependent_MTases_sf"/>
</dbReference>
<dbReference type="PANTHER" id="PTHR14614">
    <property type="entry name" value="HEPATOCELLULAR CARCINOMA-ASSOCIATED ANTIGEN"/>
    <property type="match status" value="1"/>
</dbReference>
<dbReference type="InterPro" id="IPR019410">
    <property type="entry name" value="Methyltransf_16"/>
</dbReference>
<protein>
    <recommendedName>
        <fullName evidence="2">Protein-lysine N-methyltransferase EFM6</fullName>
    </recommendedName>
</protein>
<dbReference type="PANTHER" id="PTHR14614:SF162">
    <property type="entry name" value="EXPRESSED PROTEIN"/>
    <property type="match status" value="1"/>
</dbReference>